<reference evidence="9" key="2">
    <citation type="journal article" date="2021" name="Int. J. Syst. Evol. Microbiol.">
        <title>Geomonas silvestris sp. nov., Geomonas paludis sp. nov. and Geomonas limicola sp. nov., isolated from terrestrial environments, and emended description of the genus Geomonas.</title>
        <authorList>
            <person name="Itoh H."/>
            <person name="Xu Z."/>
            <person name="Masuda Y."/>
            <person name="Ushijima N."/>
            <person name="Hayakawa C."/>
            <person name="Shiratori Y."/>
            <person name="Senoo K."/>
        </authorList>
    </citation>
    <scope>NUCLEOTIDE SEQUENCE</scope>
    <source>
        <strain evidence="9">Red736</strain>
    </source>
</reference>
<reference evidence="10" key="3">
    <citation type="submission" date="2022-04" db="EMBL/GenBank/DDBJ databases">
        <authorList>
            <person name="Liu G."/>
        </authorList>
    </citation>
    <scope>NUCLEOTIDE SEQUENCE</scope>
    <source>
        <strain evidence="10">RG22</strain>
    </source>
</reference>
<evidence type="ECO:0000256" key="5">
    <source>
        <dbReference type="ARBA" id="ARBA00023235"/>
    </source>
</evidence>
<evidence type="ECO:0000256" key="2">
    <source>
        <dbReference type="ARBA" id="ARBA00013090"/>
    </source>
</evidence>
<dbReference type="InterPro" id="IPR001920">
    <property type="entry name" value="Asp/Glu_race"/>
</dbReference>
<feature type="binding site" evidence="8">
    <location>
        <begin position="42"/>
        <end position="43"/>
    </location>
    <ligand>
        <name>substrate</name>
    </ligand>
</feature>
<comment type="similarity">
    <text evidence="8">Belongs to the aspartate/glutamate racemases family.</text>
</comment>
<reference evidence="11" key="1">
    <citation type="submission" date="2020-06" db="EMBL/GenBank/DDBJ databases">
        <title>Draft genomic sequecing of Geomonas sp. Red736.</title>
        <authorList>
            <person name="Itoh H."/>
            <person name="Xu Z.X."/>
            <person name="Ushijima N."/>
            <person name="Masuda Y."/>
            <person name="Shiratori Y."/>
            <person name="Senoo K."/>
        </authorList>
    </citation>
    <scope>NUCLEOTIDE SEQUENCE [LARGE SCALE GENOMIC DNA]</scope>
    <source>
        <strain evidence="11">Red736</strain>
    </source>
</reference>
<dbReference type="GO" id="GO:0009252">
    <property type="term" value="P:peptidoglycan biosynthetic process"/>
    <property type="evidence" value="ECO:0007669"/>
    <property type="project" value="UniProtKB-UniRule"/>
</dbReference>
<evidence type="ECO:0000313" key="12">
    <source>
        <dbReference type="Proteomes" id="UP000831485"/>
    </source>
</evidence>
<keyword evidence="6 8" id="KW-0961">Cell wall biogenesis/degradation</keyword>
<dbReference type="SUPFAM" id="SSF53681">
    <property type="entry name" value="Aspartate/glutamate racemase"/>
    <property type="match status" value="2"/>
</dbReference>
<dbReference type="GO" id="GO:0008360">
    <property type="term" value="P:regulation of cell shape"/>
    <property type="evidence" value="ECO:0007669"/>
    <property type="project" value="UniProtKB-KW"/>
</dbReference>
<dbReference type="Proteomes" id="UP000568888">
    <property type="component" value="Unassembled WGS sequence"/>
</dbReference>
<dbReference type="PANTHER" id="PTHR21198:SF2">
    <property type="entry name" value="GLUTAMATE RACEMASE"/>
    <property type="match status" value="1"/>
</dbReference>
<gene>
    <name evidence="8 9" type="primary">murI</name>
    <name evidence="9" type="ORF">GMPD_05300</name>
    <name evidence="10" type="ORF">M1B72_20575</name>
</gene>
<dbReference type="GO" id="GO:0071555">
    <property type="term" value="P:cell wall organization"/>
    <property type="evidence" value="ECO:0007669"/>
    <property type="project" value="UniProtKB-KW"/>
</dbReference>
<dbReference type="Pfam" id="PF01177">
    <property type="entry name" value="Asp_Glu_race"/>
    <property type="match status" value="1"/>
</dbReference>
<feature type="active site" description="Proton donor/acceptor" evidence="8">
    <location>
        <position position="73"/>
    </location>
</feature>
<sequence>MAWKAIGIFDSGVGGLTVLKEVVQTLPQEDTIYLGDTARVPYGTKSPETVIRYSRQIARYLLNRDIKLLVVACNTASAVALAALQQEFDIPIVGVIEPGARAAAAATRTGKVGVIGTAATVASSAYTKAIKRINPDIEVVNRACPLFVPLAEEGWVDNEVTRMTARIYLEDLKAQGVDTLVLGCTHYPILKDVIAQVMGPEVTLVDSAAETARTVAQILTEQGLLRPESERGNHHYYVTDIPAGFIRVGNRFLGGELGDVYQVSLEQELEEGGDGEETY</sequence>
<feature type="binding site" evidence="8">
    <location>
        <begin position="10"/>
        <end position="11"/>
    </location>
    <ligand>
        <name>substrate</name>
    </ligand>
</feature>
<dbReference type="FunFam" id="3.40.50.1860:FF:000002">
    <property type="entry name" value="Glutamate racemase"/>
    <property type="match status" value="1"/>
</dbReference>
<evidence type="ECO:0000256" key="3">
    <source>
        <dbReference type="ARBA" id="ARBA00022960"/>
    </source>
</evidence>
<evidence type="ECO:0000256" key="4">
    <source>
        <dbReference type="ARBA" id="ARBA00022984"/>
    </source>
</evidence>
<keyword evidence="3 8" id="KW-0133">Cell shape</keyword>
<evidence type="ECO:0000256" key="6">
    <source>
        <dbReference type="ARBA" id="ARBA00023316"/>
    </source>
</evidence>
<dbReference type="RefSeq" id="WP_183344790.1">
    <property type="nucleotide sequence ID" value="NZ_BLXY01000001.1"/>
</dbReference>
<proteinExistence type="inferred from homology"/>
<dbReference type="PANTHER" id="PTHR21198">
    <property type="entry name" value="GLUTAMATE RACEMASE"/>
    <property type="match status" value="1"/>
</dbReference>
<dbReference type="EMBL" id="BLXY01000001">
    <property type="protein sequence ID" value="GFO62611.1"/>
    <property type="molecule type" value="Genomic_DNA"/>
</dbReference>
<name>A0A6V8MRJ5_9BACT</name>
<dbReference type="InterPro" id="IPR015942">
    <property type="entry name" value="Asp/Glu/hydantoin_racemase"/>
</dbReference>
<dbReference type="EC" id="5.1.1.3" evidence="2 8"/>
<dbReference type="Proteomes" id="UP000831485">
    <property type="component" value="Chromosome"/>
</dbReference>
<comment type="function">
    <text evidence="8">Provides the (R)-glutamate required for cell wall biosynthesis.</text>
</comment>
<feature type="binding site" evidence="8">
    <location>
        <begin position="185"/>
        <end position="186"/>
    </location>
    <ligand>
        <name>substrate</name>
    </ligand>
</feature>
<dbReference type="HAMAP" id="MF_00258">
    <property type="entry name" value="Glu_racemase"/>
    <property type="match status" value="1"/>
</dbReference>
<feature type="binding site" evidence="8">
    <location>
        <begin position="74"/>
        <end position="75"/>
    </location>
    <ligand>
        <name>substrate</name>
    </ligand>
</feature>
<evidence type="ECO:0000256" key="7">
    <source>
        <dbReference type="ARBA" id="ARBA00070053"/>
    </source>
</evidence>
<organism evidence="9 11">
    <name type="scientific">Geomonas paludis</name>
    <dbReference type="NCBI Taxonomy" id="2740185"/>
    <lineage>
        <taxon>Bacteria</taxon>
        <taxon>Pseudomonadati</taxon>
        <taxon>Thermodesulfobacteriota</taxon>
        <taxon>Desulfuromonadia</taxon>
        <taxon>Geobacterales</taxon>
        <taxon>Geobacteraceae</taxon>
        <taxon>Geomonas</taxon>
    </lineage>
</organism>
<dbReference type="InterPro" id="IPR033134">
    <property type="entry name" value="Asp/Glu_racemase_AS_2"/>
</dbReference>
<dbReference type="GO" id="GO:0008881">
    <property type="term" value="F:glutamate racemase activity"/>
    <property type="evidence" value="ECO:0007669"/>
    <property type="project" value="UniProtKB-UniRule"/>
</dbReference>
<evidence type="ECO:0000313" key="9">
    <source>
        <dbReference type="EMBL" id="GFO62611.1"/>
    </source>
</evidence>
<feature type="active site" description="Proton donor/acceptor" evidence="8">
    <location>
        <position position="184"/>
    </location>
</feature>
<dbReference type="EMBL" id="CP096574">
    <property type="protein sequence ID" value="UPU35809.1"/>
    <property type="molecule type" value="Genomic_DNA"/>
</dbReference>
<dbReference type="AlphaFoldDB" id="A0A6V8MRJ5"/>
<dbReference type="InterPro" id="IPR004391">
    <property type="entry name" value="Glu_race"/>
</dbReference>
<keyword evidence="12" id="KW-1185">Reference proteome</keyword>
<keyword evidence="5 8" id="KW-0413">Isomerase</keyword>
<accession>A0A6V8MRJ5</accession>
<keyword evidence="4 8" id="KW-0573">Peptidoglycan synthesis</keyword>
<evidence type="ECO:0000313" key="10">
    <source>
        <dbReference type="EMBL" id="UPU35809.1"/>
    </source>
</evidence>
<dbReference type="UniPathway" id="UPA00219"/>
<dbReference type="PROSITE" id="PS00923">
    <property type="entry name" value="ASP_GLU_RACEMASE_1"/>
    <property type="match status" value="1"/>
</dbReference>
<evidence type="ECO:0000256" key="1">
    <source>
        <dbReference type="ARBA" id="ARBA00001602"/>
    </source>
</evidence>
<dbReference type="InterPro" id="IPR018187">
    <property type="entry name" value="Asp/Glu_racemase_AS_1"/>
</dbReference>
<dbReference type="Gene3D" id="3.40.50.1860">
    <property type="match status" value="2"/>
</dbReference>
<protein>
    <recommendedName>
        <fullName evidence="7 8">Glutamate racemase</fullName>
        <ecNumber evidence="2 8">5.1.1.3</ecNumber>
    </recommendedName>
</protein>
<dbReference type="PROSITE" id="PS00924">
    <property type="entry name" value="ASP_GLU_RACEMASE_2"/>
    <property type="match status" value="1"/>
</dbReference>
<dbReference type="NCBIfam" id="TIGR00067">
    <property type="entry name" value="glut_race"/>
    <property type="match status" value="1"/>
</dbReference>
<evidence type="ECO:0000256" key="8">
    <source>
        <dbReference type="HAMAP-Rule" id="MF_00258"/>
    </source>
</evidence>
<comment type="catalytic activity">
    <reaction evidence="1 8">
        <text>L-glutamate = D-glutamate</text>
        <dbReference type="Rhea" id="RHEA:12813"/>
        <dbReference type="ChEBI" id="CHEBI:29985"/>
        <dbReference type="ChEBI" id="CHEBI:29986"/>
        <dbReference type="EC" id="5.1.1.3"/>
    </reaction>
</comment>
<comment type="pathway">
    <text evidence="8">Cell wall biogenesis; peptidoglycan biosynthesis.</text>
</comment>
<evidence type="ECO:0000313" key="11">
    <source>
        <dbReference type="Proteomes" id="UP000568888"/>
    </source>
</evidence>